<dbReference type="Proteomes" id="UP000231742">
    <property type="component" value="Unassembled WGS sequence"/>
</dbReference>
<comment type="caution">
    <text evidence="2">The sequence shown here is derived from an EMBL/GenBank/DDBJ whole genome shotgun (WGS) entry which is preliminary data.</text>
</comment>
<dbReference type="OrthoDB" id="5405911at2"/>
<dbReference type="PANTHER" id="PTHR31435">
    <property type="entry name" value="PROTEIN NATD1"/>
    <property type="match status" value="1"/>
</dbReference>
<dbReference type="InterPro" id="IPR016181">
    <property type="entry name" value="Acyl_CoA_acyltransferase"/>
</dbReference>
<dbReference type="Gene3D" id="3.40.630.30">
    <property type="match status" value="1"/>
</dbReference>
<feature type="domain" description="N-acetyltransferase" evidence="1">
    <location>
        <begin position="6"/>
        <end position="93"/>
    </location>
</feature>
<evidence type="ECO:0000313" key="3">
    <source>
        <dbReference type="Proteomes" id="UP000231742"/>
    </source>
</evidence>
<gene>
    <name evidence="2" type="ORF">CLV85_0034</name>
</gene>
<dbReference type="PANTHER" id="PTHR31435:SF10">
    <property type="entry name" value="BSR4717 PROTEIN"/>
    <property type="match status" value="1"/>
</dbReference>
<dbReference type="AlphaFoldDB" id="A0A2M9D572"/>
<sequence>MASEVIHDPAMHRYELLVDGIQAGLADYQLRDDQIVFVHTEIDPKYRGQGRGTELARGALNLVRAESETRVVAKCEFIDKFITDHPEYRDLLSR</sequence>
<dbReference type="SUPFAM" id="SSF55729">
    <property type="entry name" value="Acyl-CoA N-acyltransferases (Nat)"/>
    <property type="match status" value="1"/>
</dbReference>
<dbReference type="InterPro" id="IPR031165">
    <property type="entry name" value="GNAT_YJDJ"/>
</dbReference>
<protein>
    <recommendedName>
        <fullName evidence="1">N-acetyltransferase domain-containing protein</fullName>
    </recommendedName>
</protein>
<evidence type="ECO:0000313" key="2">
    <source>
        <dbReference type="EMBL" id="PJJ80867.1"/>
    </source>
</evidence>
<dbReference type="Pfam" id="PF14542">
    <property type="entry name" value="Acetyltransf_CG"/>
    <property type="match status" value="1"/>
</dbReference>
<dbReference type="InterPro" id="IPR045057">
    <property type="entry name" value="Gcn5-rel_NAT"/>
</dbReference>
<reference evidence="2 3" key="1">
    <citation type="submission" date="2017-11" db="EMBL/GenBank/DDBJ databases">
        <title>Genomic Encyclopedia of Archaeal and Bacterial Type Strains, Phase II (KMG-II): From Individual Species to Whole Genera.</title>
        <authorList>
            <person name="Goeker M."/>
        </authorList>
    </citation>
    <scope>NUCLEOTIDE SEQUENCE [LARGE SCALE GENOMIC DNA]</scope>
    <source>
        <strain evidence="2 3">DSM 16400</strain>
    </source>
</reference>
<dbReference type="PROSITE" id="PS51729">
    <property type="entry name" value="GNAT_YJDJ"/>
    <property type="match status" value="1"/>
</dbReference>
<accession>A0A2M9D572</accession>
<keyword evidence="3" id="KW-1185">Reference proteome</keyword>
<name>A0A2M9D572_9MICO</name>
<organism evidence="2 3">
    <name type="scientific">Salinibacterium amurskyense</name>
    <dbReference type="NCBI Taxonomy" id="205941"/>
    <lineage>
        <taxon>Bacteria</taxon>
        <taxon>Bacillati</taxon>
        <taxon>Actinomycetota</taxon>
        <taxon>Actinomycetes</taxon>
        <taxon>Micrococcales</taxon>
        <taxon>Microbacteriaceae</taxon>
        <taxon>Salinibacterium</taxon>
    </lineage>
</organism>
<evidence type="ECO:0000259" key="1">
    <source>
        <dbReference type="PROSITE" id="PS51729"/>
    </source>
</evidence>
<dbReference type="RefSeq" id="WP_100387607.1">
    <property type="nucleotide sequence ID" value="NZ_BMZU01000001.1"/>
</dbReference>
<dbReference type="EMBL" id="PGFH01000001">
    <property type="protein sequence ID" value="PJJ80867.1"/>
    <property type="molecule type" value="Genomic_DNA"/>
</dbReference>
<proteinExistence type="predicted"/>